<dbReference type="GO" id="GO:0042555">
    <property type="term" value="C:MCM complex"/>
    <property type="evidence" value="ECO:0007669"/>
    <property type="project" value="TreeGrafter"/>
</dbReference>
<keyword evidence="10 16" id="KW-0238">DNA-binding</keyword>
<dbReference type="GO" id="GO:0005634">
    <property type="term" value="C:nucleus"/>
    <property type="evidence" value="ECO:0007669"/>
    <property type="project" value="UniProtKB-SubCell"/>
</dbReference>
<dbReference type="SMART" id="SM00382">
    <property type="entry name" value="AAA"/>
    <property type="match status" value="1"/>
</dbReference>
<dbReference type="InterPro" id="IPR018525">
    <property type="entry name" value="MCM_CS"/>
</dbReference>
<keyword evidence="4" id="KW-0235">DNA replication</keyword>
<proteinExistence type="inferred from homology"/>
<keyword evidence="19" id="KW-1185">Reference proteome</keyword>
<dbReference type="Pfam" id="PF26066">
    <property type="entry name" value="MCM9_N"/>
    <property type="match status" value="1"/>
</dbReference>
<evidence type="ECO:0000256" key="5">
    <source>
        <dbReference type="ARBA" id="ARBA00022741"/>
    </source>
</evidence>
<dbReference type="InterPro" id="IPR041562">
    <property type="entry name" value="MCM_lid"/>
</dbReference>
<dbReference type="SMART" id="SM00350">
    <property type="entry name" value="MCM"/>
    <property type="match status" value="1"/>
</dbReference>
<dbReference type="Proteomes" id="UP000215335">
    <property type="component" value="Unassembled WGS sequence"/>
</dbReference>
<dbReference type="Pfam" id="PF17207">
    <property type="entry name" value="MCM_OB"/>
    <property type="match status" value="1"/>
</dbReference>
<dbReference type="EC" id="3.6.4.12" evidence="3"/>
<dbReference type="InterPro" id="IPR031327">
    <property type="entry name" value="MCM"/>
</dbReference>
<evidence type="ECO:0000256" key="12">
    <source>
        <dbReference type="ARBA" id="ARBA00023242"/>
    </source>
</evidence>
<dbReference type="PROSITE" id="PS50051">
    <property type="entry name" value="MCM_2"/>
    <property type="match status" value="1"/>
</dbReference>
<dbReference type="PANTHER" id="PTHR11630:SF48">
    <property type="entry name" value="DNA HELICASE MCM9"/>
    <property type="match status" value="1"/>
</dbReference>
<keyword evidence="9 16" id="KW-0067">ATP-binding</keyword>
<reference evidence="18 19" key="1">
    <citation type="journal article" date="2017" name="Curr. Biol.">
        <title>The Evolution of Venom by Co-option of Single-Copy Genes.</title>
        <authorList>
            <person name="Martinson E.O."/>
            <person name="Mrinalini"/>
            <person name="Kelkar Y.D."/>
            <person name="Chang C.H."/>
            <person name="Werren J.H."/>
        </authorList>
    </citation>
    <scope>NUCLEOTIDE SEQUENCE [LARGE SCALE GENOMIC DNA]</scope>
    <source>
        <strain evidence="18 19">Alberta</strain>
        <tissue evidence="18">Whole body</tissue>
    </source>
</reference>
<organism evidence="18 19">
    <name type="scientific">Trichomalopsis sarcophagae</name>
    <dbReference type="NCBI Taxonomy" id="543379"/>
    <lineage>
        <taxon>Eukaryota</taxon>
        <taxon>Metazoa</taxon>
        <taxon>Ecdysozoa</taxon>
        <taxon>Arthropoda</taxon>
        <taxon>Hexapoda</taxon>
        <taxon>Insecta</taxon>
        <taxon>Pterygota</taxon>
        <taxon>Neoptera</taxon>
        <taxon>Endopterygota</taxon>
        <taxon>Hymenoptera</taxon>
        <taxon>Apocrita</taxon>
        <taxon>Proctotrupomorpha</taxon>
        <taxon>Chalcidoidea</taxon>
        <taxon>Pteromalidae</taxon>
        <taxon>Pteromalinae</taxon>
        <taxon>Trichomalopsis</taxon>
    </lineage>
</organism>
<evidence type="ECO:0000256" key="11">
    <source>
        <dbReference type="ARBA" id="ARBA00023204"/>
    </source>
</evidence>
<dbReference type="Gene3D" id="2.40.50.140">
    <property type="entry name" value="Nucleic acid-binding proteins"/>
    <property type="match status" value="1"/>
</dbReference>
<keyword evidence="8" id="KW-0347">Helicase</keyword>
<sequence length="655" mass="73210">MLKEYFLQNHAEELLEILKDPEEFKTFPIYLDFIVLFEDDAEKANKILSRPRQYLPICDNSAVEAQQELAKNNHIIKKKIRTRIHGVPENIDQAEIGELVSTHGFVVRISQPSVSIVAKHLLCKKCKHVTVAKLEWERGKIPDIRECEACKKRSLHPETSVQEQECADYQEIKIQDKSQSTTSGMTSALQVILLEDLVDKCTSGDNVNISGYLIRKWGNVVEGQRPTATTFLFANSLLVRRKVAESDFCRDEITKIFRNYWKGFTEKPLDGRDNILASICPQLYGMYSMKLALAVILCGGVTKTNKTGTRVRGDPHLLLCGDPGTGKSQMLRTAARLAARSIMTTGVGTTAAGLTAAAIKDSDGWHLEAGALVSANGGVCCIDELTTMSTSDMASIHEAMEQQTISIAKAGLVSTLNSRCTVVAAINPVGGRFTDGEEVKMRLGGPLLSRFDLILFLRDRHDPQWDELVSNHILQAAMDTGDYESQLSLKNTTNYSVTESVRKETTNLNTSSADSAEINATGSLSILKTDGLWDEKTLREYFAHVHTMKPVMTKDAEKVLRATYFYHRHRPERREERTTVRLMDSLVRLAEGHAKLMYRNEVVIMDALFSTQMINLTNGITNESCRFPEDSMATYKSEGAELLSMLDLDDLIERL</sequence>
<feature type="domain" description="MCM C-terminal AAA(+) ATPase" evidence="17">
    <location>
        <begin position="271"/>
        <end position="473"/>
    </location>
</feature>
<dbReference type="GO" id="GO:0006260">
    <property type="term" value="P:DNA replication"/>
    <property type="evidence" value="ECO:0007669"/>
    <property type="project" value="InterPro"/>
</dbReference>
<keyword evidence="12" id="KW-0539">Nucleus</keyword>
<evidence type="ECO:0000256" key="4">
    <source>
        <dbReference type="ARBA" id="ARBA00022705"/>
    </source>
</evidence>
<evidence type="ECO:0000256" key="16">
    <source>
        <dbReference type="RuleBase" id="RU004070"/>
    </source>
</evidence>
<dbReference type="InterPro" id="IPR027417">
    <property type="entry name" value="P-loop_NTPase"/>
</dbReference>
<dbReference type="Pfam" id="PF17855">
    <property type="entry name" value="MCM_lid"/>
    <property type="match status" value="1"/>
</dbReference>
<dbReference type="GO" id="GO:0003697">
    <property type="term" value="F:single-stranded DNA binding"/>
    <property type="evidence" value="ECO:0007669"/>
    <property type="project" value="TreeGrafter"/>
</dbReference>
<dbReference type="PRINTS" id="PR01657">
    <property type="entry name" value="MCMFAMILY"/>
</dbReference>
<evidence type="ECO:0000313" key="18">
    <source>
        <dbReference type="EMBL" id="OXU27422.1"/>
    </source>
</evidence>
<evidence type="ECO:0000256" key="6">
    <source>
        <dbReference type="ARBA" id="ARBA00022763"/>
    </source>
</evidence>
<name>A0A232F9X3_9HYME</name>
<dbReference type="InterPro" id="IPR058768">
    <property type="entry name" value="MCM9_N"/>
</dbReference>
<dbReference type="Gene3D" id="3.40.50.300">
    <property type="entry name" value="P-loop containing nucleotide triphosphate hydrolases"/>
    <property type="match status" value="1"/>
</dbReference>
<dbReference type="InterPro" id="IPR012340">
    <property type="entry name" value="NA-bd_OB-fold"/>
</dbReference>
<evidence type="ECO:0000256" key="8">
    <source>
        <dbReference type="ARBA" id="ARBA00022806"/>
    </source>
</evidence>
<comment type="catalytic activity">
    <reaction evidence="15">
        <text>ATP + H2O = ADP + phosphate + H(+)</text>
        <dbReference type="Rhea" id="RHEA:13065"/>
        <dbReference type="ChEBI" id="CHEBI:15377"/>
        <dbReference type="ChEBI" id="CHEBI:15378"/>
        <dbReference type="ChEBI" id="CHEBI:30616"/>
        <dbReference type="ChEBI" id="CHEBI:43474"/>
        <dbReference type="ChEBI" id="CHEBI:456216"/>
        <dbReference type="EC" id="3.6.4.12"/>
    </reaction>
</comment>
<dbReference type="SUPFAM" id="SSF50249">
    <property type="entry name" value="Nucleic acid-binding proteins"/>
    <property type="match status" value="1"/>
</dbReference>
<gene>
    <name evidence="18" type="ORF">TSAR_004919</name>
</gene>
<comment type="caution">
    <text evidence="18">The sequence shown here is derived from an EMBL/GenBank/DDBJ whole genome shotgun (WGS) entry which is preliminary data.</text>
</comment>
<dbReference type="GO" id="GO:0016787">
    <property type="term" value="F:hydrolase activity"/>
    <property type="evidence" value="ECO:0007669"/>
    <property type="project" value="UniProtKB-KW"/>
</dbReference>
<dbReference type="InterPro" id="IPR003593">
    <property type="entry name" value="AAA+_ATPase"/>
</dbReference>
<dbReference type="EMBL" id="NNAY01000604">
    <property type="protein sequence ID" value="OXU27422.1"/>
    <property type="molecule type" value="Genomic_DNA"/>
</dbReference>
<dbReference type="SUPFAM" id="SSF52540">
    <property type="entry name" value="P-loop containing nucleoside triphosphate hydrolases"/>
    <property type="match status" value="1"/>
</dbReference>
<dbReference type="Pfam" id="PF00493">
    <property type="entry name" value="MCM"/>
    <property type="match status" value="1"/>
</dbReference>
<dbReference type="GO" id="GO:0017116">
    <property type="term" value="F:single-stranded DNA helicase activity"/>
    <property type="evidence" value="ECO:0007669"/>
    <property type="project" value="TreeGrafter"/>
</dbReference>
<evidence type="ECO:0000256" key="10">
    <source>
        <dbReference type="ARBA" id="ARBA00023125"/>
    </source>
</evidence>
<evidence type="ECO:0000313" key="19">
    <source>
        <dbReference type="Proteomes" id="UP000215335"/>
    </source>
</evidence>
<evidence type="ECO:0000256" key="7">
    <source>
        <dbReference type="ARBA" id="ARBA00022801"/>
    </source>
</evidence>
<evidence type="ECO:0000256" key="13">
    <source>
        <dbReference type="ARBA" id="ARBA00041085"/>
    </source>
</evidence>
<evidence type="ECO:0000256" key="9">
    <source>
        <dbReference type="ARBA" id="ARBA00022840"/>
    </source>
</evidence>
<dbReference type="Gene3D" id="2.20.28.10">
    <property type="match status" value="1"/>
</dbReference>
<comment type="similarity">
    <text evidence="2 16">Belongs to the MCM family.</text>
</comment>
<accession>A0A232F9X3</accession>
<keyword evidence="11" id="KW-0234">DNA repair</keyword>
<evidence type="ECO:0000256" key="1">
    <source>
        <dbReference type="ARBA" id="ARBA00004123"/>
    </source>
</evidence>
<evidence type="ECO:0000256" key="14">
    <source>
        <dbReference type="ARBA" id="ARBA00042301"/>
    </source>
</evidence>
<dbReference type="PANTHER" id="PTHR11630">
    <property type="entry name" value="DNA REPLICATION LICENSING FACTOR MCM FAMILY MEMBER"/>
    <property type="match status" value="1"/>
</dbReference>
<dbReference type="GO" id="GO:0005524">
    <property type="term" value="F:ATP binding"/>
    <property type="evidence" value="ECO:0007669"/>
    <property type="project" value="UniProtKB-KW"/>
</dbReference>
<protein>
    <recommendedName>
        <fullName evidence="13">DNA helicase MCM9</fullName>
        <ecNumber evidence="3">3.6.4.12</ecNumber>
    </recommendedName>
    <alternativeName>
        <fullName evidence="14">Minichromosome maintenance 9</fullName>
    </alternativeName>
</protein>
<evidence type="ECO:0000256" key="3">
    <source>
        <dbReference type="ARBA" id="ARBA00012551"/>
    </source>
</evidence>
<keyword evidence="6" id="KW-0227">DNA damage</keyword>
<keyword evidence="7" id="KW-0378">Hydrolase</keyword>
<dbReference type="InterPro" id="IPR001208">
    <property type="entry name" value="MCM_dom"/>
</dbReference>
<keyword evidence="5 16" id="KW-0547">Nucleotide-binding</keyword>
<evidence type="ECO:0000256" key="15">
    <source>
        <dbReference type="ARBA" id="ARBA00047995"/>
    </source>
</evidence>
<comment type="subcellular location">
    <subcellularLocation>
        <location evidence="1">Nucleus</location>
    </subcellularLocation>
</comment>
<dbReference type="STRING" id="543379.A0A232F9X3"/>
<dbReference type="PROSITE" id="PS00847">
    <property type="entry name" value="MCM_1"/>
    <property type="match status" value="1"/>
</dbReference>
<dbReference type="AlphaFoldDB" id="A0A232F9X3"/>
<dbReference type="InterPro" id="IPR033762">
    <property type="entry name" value="MCM_OB"/>
</dbReference>
<dbReference type="OrthoDB" id="271325at2759"/>
<evidence type="ECO:0000259" key="17">
    <source>
        <dbReference type="PROSITE" id="PS50051"/>
    </source>
</evidence>
<dbReference type="GO" id="GO:0000724">
    <property type="term" value="P:double-strand break repair via homologous recombination"/>
    <property type="evidence" value="ECO:0007669"/>
    <property type="project" value="TreeGrafter"/>
</dbReference>
<evidence type="ECO:0000256" key="2">
    <source>
        <dbReference type="ARBA" id="ARBA00008010"/>
    </source>
</evidence>